<protein>
    <submittedName>
        <fullName evidence="1">Uncharacterized protein</fullName>
    </submittedName>
</protein>
<accession>A0A699J9C9</accession>
<proteinExistence type="predicted"/>
<comment type="caution">
    <text evidence="1">The sequence shown here is derived from an EMBL/GenBank/DDBJ whole genome shotgun (WGS) entry which is preliminary data.</text>
</comment>
<sequence length="92" mass="9923">MSIVTKENRAACILDNHAEGEKRPVPPSTITTLIDRPALRPAGIICYSAAKRIEVENSRVNVVTRPVFAPPAAVAVAPAKPMSFIANLYLQI</sequence>
<dbReference type="EMBL" id="BKCJ010386957">
    <property type="protein sequence ID" value="GFA21542.1"/>
    <property type="molecule type" value="Genomic_DNA"/>
</dbReference>
<reference evidence="1" key="1">
    <citation type="journal article" date="2019" name="Sci. Rep.">
        <title>Draft genome of Tanacetum cinerariifolium, the natural source of mosquito coil.</title>
        <authorList>
            <person name="Yamashiro T."/>
            <person name="Shiraishi A."/>
            <person name="Satake H."/>
            <person name="Nakayama K."/>
        </authorList>
    </citation>
    <scope>NUCLEOTIDE SEQUENCE</scope>
</reference>
<name>A0A699J9C9_TANCI</name>
<dbReference type="AlphaFoldDB" id="A0A699J9C9"/>
<evidence type="ECO:0000313" key="1">
    <source>
        <dbReference type="EMBL" id="GFA21542.1"/>
    </source>
</evidence>
<gene>
    <name evidence="1" type="ORF">Tci_593514</name>
</gene>
<organism evidence="1">
    <name type="scientific">Tanacetum cinerariifolium</name>
    <name type="common">Dalmatian daisy</name>
    <name type="synonym">Chrysanthemum cinerariifolium</name>
    <dbReference type="NCBI Taxonomy" id="118510"/>
    <lineage>
        <taxon>Eukaryota</taxon>
        <taxon>Viridiplantae</taxon>
        <taxon>Streptophyta</taxon>
        <taxon>Embryophyta</taxon>
        <taxon>Tracheophyta</taxon>
        <taxon>Spermatophyta</taxon>
        <taxon>Magnoliopsida</taxon>
        <taxon>eudicotyledons</taxon>
        <taxon>Gunneridae</taxon>
        <taxon>Pentapetalae</taxon>
        <taxon>asterids</taxon>
        <taxon>campanulids</taxon>
        <taxon>Asterales</taxon>
        <taxon>Asteraceae</taxon>
        <taxon>Asteroideae</taxon>
        <taxon>Anthemideae</taxon>
        <taxon>Anthemidinae</taxon>
        <taxon>Tanacetum</taxon>
    </lineage>
</organism>